<sequence length="398" mass="43329">MLVQILRIVTNSRLAHDKMTLSTPKTSTYATSQRRAIALLALAGVTCLLASGCSTSDSPDKRSAKEYQLAWPEPPNEARFVYEAHLRSEINVRPETDDGQTRKMLTGKGSVSEELVYRKPAALAARNGRIYVADPPTGAVVVFDAARQRLFRMGIREPNNVVKPVSIAIDDKNFVYVLDGKLRKVMVFDSLGLFQFAVGAPNALVQPSGVAVSADGKKIFIVDRGSVDGDDHKIIAYSPDNAELFRLGPRGSEPGELNIPLAATTTPDGRLAVLDSGNFRVQIFDLNGKYQSHFGSVGNGYGQFSRPRSIASDRDGNLYVSDASFNNVQIFTGAGELLMWVGGPGMENYPGKFGLIAGIAVDETGRLYIADHYHQKVEVYRRAATQQAQSGEQRVTSK</sequence>
<proteinExistence type="predicted"/>
<dbReference type="RefSeq" id="WP_169140616.1">
    <property type="nucleotide sequence ID" value="NZ_WTVS01000021.1"/>
</dbReference>
<comment type="caution">
    <text evidence="3">The sequence shown here is derived from an EMBL/GenBank/DDBJ whole genome shotgun (WGS) entry which is preliminary data.</text>
</comment>
<dbReference type="PANTHER" id="PTHR24104:SF25">
    <property type="entry name" value="PROTEIN LIN-41"/>
    <property type="match status" value="1"/>
</dbReference>
<feature type="repeat" description="NHL" evidence="2">
    <location>
        <begin position="291"/>
        <end position="334"/>
    </location>
</feature>
<dbReference type="Gene3D" id="2.120.10.30">
    <property type="entry name" value="TolB, C-terminal domain"/>
    <property type="match status" value="2"/>
</dbReference>
<dbReference type="InterPro" id="IPR011042">
    <property type="entry name" value="6-blade_b-propeller_TolB-like"/>
</dbReference>
<evidence type="ECO:0008006" key="5">
    <source>
        <dbReference type="Google" id="ProtNLM"/>
    </source>
</evidence>
<dbReference type="SUPFAM" id="SSF101898">
    <property type="entry name" value="NHL repeat"/>
    <property type="match status" value="1"/>
</dbReference>
<accession>A0ABX1NFT8</accession>
<evidence type="ECO:0000256" key="2">
    <source>
        <dbReference type="PROSITE-ProRule" id="PRU00504"/>
    </source>
</evidence>
<reference evidence="3 4" key="1">
    <citation type="submission" date="2019-12" db="EMBL/GenBank/DDBJ databases">
        <title>Comparative genomics gives insights into the taxonomy of the Azoarcus-Aromatoleum group and reveals separate origins of nif in the plant-associated Azoarcus and non-plant-associated Aromatoleum sub-groups.</title>
        <authorList>
            <person name="Lafos M."/>
            <person name="Maluk M."/>
            <person name="Batista M."/>
            <person name="Junghare M."/>
            <person name="Carmona M."/>
            <person name="Faoro H."/>
            <person name="Cruz L.M."/>
            <person name="Battistoni F."/>
            <person name="De Souza E."/>
            <person name="Pedrosa F."/>
            <person name="Chen W.-M."/>
            <person name="Poole P.S."/>
            <person name="Dixon R.A."/>
            <person name="James E.K."/>
        </authorList>
    </citation>
    <scope>NUCLEOTIDE SEQUENCE [LARGE SCALE GENOMIC DNA]</scope>
    <source>
        <strain evidence="3 4">T</strain>
    </source>
</reference>
<dbReference type="EMBL" id="WTVS01000021">
    <property type="protein sequence ID" value="NMF98048.1"/>
    <property type="molecule type" value="Genomic_DNA"/>
</dbReference>
<dbReference type="InterPro" id="IPR001258">
    <property type="entry name" value="NHL_repeat"/>
</dbReference>
<keyword evidence="1" id="KW-0677">Repeat</keyword>
<evidence type="ECO:0000256" key="1">
    <source>
        <dbReference type="ARBA" id="ARBA00022737"/>
    </source>
</evidence>
<feature type="repeat" description="NHL" evidence="2">
    <location>
        <begin position="244"/>
        <end position="287"/>
    </location>
</feature>
<dbReference type="Proteomes" id="UP000634522">
    <property type="component" value="Unassembled WGS sequence"/>
</dbReference>
<dbReference type="PANTHER" id="PTHR24104">
    <property type="entry name" value="E3 UBIQUITIN-PROTEIN LIGASE NHLRC1-RELATED"/>
    <property type="match status" value="1"/>
</dbReference>
<gene>
    <name evidence="3" type="ORF">GPA27_11700</name>
</gene>
<protein>
    <recommendedName>
        <fullName evidence="5">6-bladed beta-propeller</fullName>
    </recommendedName>
</protein>
<keyword evidence="4" id="KW-1185">Reference proteome</keyword>
<dbReference type="InterPro" id="IPR050952">
    <property type="entry name" value="TRIM-NHL_E3_ligases"/>
</dbReference>
<dbReference type="PROSITE" id="PS51125">
    <property type="entry name" value="NHL"/>
    <property type="match status" value="2"/>
</dbReference>
<organism evidence="3 4">
    <name type="scientific">Aromatoleum toluolicum</name>
    <dbReference type="NCBI Taxonomy" id="90060"/>
    <lineage>
        <taxon>Bacteria</taxon>
        <taxon>Pseudomonadati</taxon>
        <taxon>Pseudomonadota</taxon>
        <taxon>Betaproteobacteria</taxon>
        <taxon>Rhodocyclales</taxon>
        <taxon>Rhodocyclaceae</taxon>
        <taxon>Aromatoleum</taxon>
    </lineage>
</organism>
<dbReference type="CDD" id="cd14962">
    <property type="entry name" value="NHL_like_6"/>
    <property type="match status" value="1"/>
</dbReference>
<evidence type="ECO:0000313" key="3">
    <source>
        <dbReference type="EMBL" id="NMF98048.1"/>
    </source>
</evidence>
<evidence type="ECO:0000313" key="4">
    <source>
        <dbReference type="Proteomes" id="UP000634522"/>
    </source>
</evidence>
<name>A0ABX1NFT8_9RHOO</name>